<keyword evidence="3" id="KW-0540">Nuclease</keyword>
<comment type="caution">
    <text evidence="8">The sequence shown here is derived from an EMBL/GenBank/DDBJ whole genome shotgun (WGS) entry which is preliminary data.</text>
</comment>
<evidence type="ECO:0000256" key="7">
    <source>
        <dbReference type="ARBA" id="ARBA00023016"/>
    </source>
</evidence>
<keyword evidence="4" id="KW-0255">Endonuclease</keyword>
<reference evidence="8 9" key="1">
    <citation type="journal article" date="2019" name="Front. Microbiol.">
        <title>Genomic Features for Desiccation Tolerance and Sugar Biosynthesis in the Extremophile Gloeocapsopsis sp. UTEX B3054.</title>
        <authorList>
            <person name="Urrejola C."/>
            <person name="Alcorta J."/>
            <person name="Salas L."/>
            <person name="Vasquez M."/>
            <person name="Polz M.F."/>
            <person name="Vicuna R."/>
            <person name="Diez B."/>
        </authorList>
    </citation>
    <scope>NUCLEOTIDE SEQUENCE [LARGE SCALE GENOMIC DNA]</scope>
    <source>
        <strain evidence="8 9">1H9</strain>
    </source>
</reference>
<dbReference type="InterPro" id="IPR012933">
    <property type="entry name" value="HicA_mRNA_interferase"/>
</dbReference>
<accession>A0A6N8G142</accession>
<keyword evidence="6" id="KW-0694">RNA-binding</keyword>
<sequence length="72" mass="8360">MPPFGSIKRRDLIRYLRELGFNGPTSRGKHQHMKRGNITLTIPNPHQGDISKELLAKILRQAGINREEWEKL</sequence>
<dbReference type="OrthoDB" id="7065165at2"/>
<dbReference type="SUPFAM" id="SSF54786">
    <property type="entry name" value="YcfA/nrd intein domain"/>
    <property type="match status" value="1"/>
</dbReference>
<dbReference type="GO" id="GO:0004519">
    <property type="term" value="F:endonuclease activity"/>
    <property type="evidence" value="ECO:0007669"/>
    <property type="project" value="UniProtKB-KW"/>
</dbReference>
<keyword evidence="9" id="KW-1185">Reference proteome</keyword>
<evidence type="ECO:0000256" key="2">
    <source>
        <dbReference type="ARBA" id="ARBA00022649"/>
    </source>
</evidence>
<dbReference type="Proteomes" id="UP000441797">
    <property type="component" value="Unassembled WGS sequence"/>
</dbReference>
<dbReference type="GO" id="GO:0003729">
    <property type="term" value="F:mRNA binding"/>
    <property type="evidence" value="ECO:0007669"/>
    <property type="project" value="InterPro"/>
</dbReference>
<dbReference type="AlphaFoldDB" id="A0A6N8G142"/>
<dbReference type="EMBL" id="NAPY01000058">
    <property type="protein sequence ID" value="MUL39043.1"/>
    <property type="molecule type" value="Genomic_DNA"/>
</dbReference>
<comment type="similarity">
    <text evidence="1">Belongs to the HicA mRNA interferase family.</text>
</comment>
<dbReference type="Gene3D" id="3.30.920.30">
    <property type="entry name" value="Hypothetical protein"/>
    <property type="match status" value="1"/>
</dbReference>
<dbReference type="RefSeq" id="WP_105221567.1">
    <property type="nucleotide sequence ID" value="NZ_CAWNSU010000101.1"/>
</dbReference>
<evidence type="ECO:0000256" key="4">
    <source>
        <dbReference type="ARBA" id="ARBA00022759"/>
    </source>
</evidence>
<evidence type="ECO:0000256" key="6">
    <source>
        <dbReference type="ARBA" id="ARBA00022884"/>
    </source>
</evidence>
<protein>
    <recommendedName>
        <fullName evidence="10">Type II toxin-antitoxin system HicA family toxin</fullName>
    </recommendedName>
</protein>
<name>A0A6N8G142_9CHRO</name>
<dbReference type="GO" id="GO:0016787">
    <property type="term" value="F:hydrolase activity"/>
    <property type="evidence" value="ECO:0007669"/>
    <property type="project" value="UniProtKB-KW"/>
</dbReference>
<keyword evidence="5" id="KW-0378">Hydrolase</keyword>
<keyword evidence="2" id="KW-1277">Toxin-antitoxin system</keyword>
<proteinExistence type="inferred from homology"/>
<evidence type="ECO:0000256" key="3">
    <source>
        <dbReference type="ARBA" id="ARBA00022722"/>
    </source>
</evidence>
<organism evidence="8 9">
    <name type="scientific">Gloeocapsopsis dulcis AAB1 = 1H9</name>
    <dbReference type="NCBI Taxonomy" id="1433147"/>
    <lineage>
        <taxon>Bacteria</taxon>
        <taxon>Bacillati</taxon>
        <taxon>Cyanobacteriota</taxon>
        <taxon>Cyanophyceae</taxon>
        <taxon>Oscillatoriophycideae</taxon>
        <taxon>Chroococcales</taxon>
        <taxon>Chroococcaceae</taxon>
        <taxon>Gloeocapsopsis</taxon>
        <taxon>Gloeocapsopsis dulcis</taxon>
    </lineage>
</organism>
<dbReference type="Pfam" id="PF07927">
    <property type="entry name" value="HicA_toxin"/>
    <property type="match status" value="1"/>
</dbReference>
<evidence type="ECO:0000256" key="5">
    <source>
        <dbReference type="ARBA" id="ARBA00022801"/>
    </source>
</evidence>
<evidence type="ECO:0008006" key="10">
    <source>
        <dbReference type="Google" id="ProtNLM"/>
    </source>
</evidence>
<keyword evidence="7" id="KW-0346">Stress response</keyword>
<evidence type="ECO:0000256" key="1">
    <source>
        <dbReference type="ARBA" id="ARBA00006620"/>
    </source>
</evidence>
<gene>
    <name evidence="8" type="ORF">BWI75_22745</name>
</gene>
<evidence type="ECO:0000313" key="8">
    <source>
        <dbReference type="EMBL" id="MUL39043.1"/>
    </source>
</evidence>
<dbReference type="InterPro" id="IPR038570">
    <property type="entry name" value="HicA_sf"/>
</dbReference>
<evidence type="ECO:0000313" key="9">
    <source>
        <dbReference type="Proteomes" id="UP000441797"/>
    </source>
</evidence>